<evidence type="ECO:0000256" key="2">
    <source>
        <dbReference type="ARBA" id="ARBA00022801"/>
    </source>
</evidence>
<dbReference type="SMART" id="SM00487">
    <property type="entry name" value="DEXDc"/>
    <property type="match status" value="1"/>
</dbReference>
<feature type="compositionally biased region" description="Basic and acidic residues" evidence="5">
    <location>
        <begin position="406"/>
        <end position="430"/>
    </location>
</feature>
<keyword evidence="4" id="KW-0067">ATP-binding</keyword>
<evidence type="ECO:0000256" key="5">
    <source>
        <dbReference type="SAM" id="MobiDB-lite"/>
    </source>
</evidence>
<evidence type="ECO:0000256" key="1">
    <source>
        <dbReference type="ARBA" id="ARBA00022741"/>
    </source>
</evidence>
<dbReference type="SMART" id="SM00490">
    <property type="entry name" value="HELICc"/>
    <property type="match status" value="1"/>
</dbReference>
<dbReference type="AlphaFoldDB" id="A0A8J4GCA6"/>
<evidence type="ECO:0000256" key="3">
    <source>
        <dbReference type="ARBA" id="ARBA00022806"/>
    </source>
</evidence>
<feature type="domain" description="Helicase C-terminal" evidence="7">
    <location>
        <begin position="962"/>
        <end position="1104"/>
    </location>
</feature>
<proteinExistence type="predicted"/>
<feature type="region of interest" description="Disordered" evidence="5">
    <location>
        <begin position="1"/>
        <end position="22"/>
    </location>
</feature>
<feature type="domain" description="Helicase ATP-binding" evidence="6">
    <location>
        <begin position="617"/>
        <end position="838"/>
    </location>
</feature>
<organism evidence="8 9">
    <name type="scientific">Volvox reticuliferus</name>
    <dbReference type="NCBI Taxonomy" id="1737510"/>
    <lineage>
        <taxon>Eukaryota</taxon>
        <taxon>Viridiplantae</taxon>
        <taxon>Chlorophyta</taxon>
        <taxon>core chlorophytes</taxon>
        <taxon>Chlorophyceae</taxon>
        <taxon>CS clade</taxon>
        <taxon>Chlamydomonadales</taxon>
        <taxon>Volvocaceae</taxon>
        <taxon>Volvox</taxon>
    </lineage>
</organism>
<gene>
    <name evidence="8" type="ORF">Vretimale_8782</name>
</gene>
<feature type="region of interest" description="Disordered" evidence="5">
    <location>
        <begin position="175"/>
        <end position="228"/>
    </location>
</feature>
<dbReference type="GO" id="GO:0005524">
    <property type="term" value="F:ATP binding"/>
    <property type="evidence" value="ECO:0007669"/>
    <property type="project" value="UniProtKB-KW"/>
</dbReference>
<feature type="compositionally biased region" description="Low complexity" evidence="5">
    <location>
        <begin position="468"/>
        <end position="494"/>
    </location>
</feature>
<dbReference type="PANTHER" id="PTHR47961:SF6">
    <property type="entry name" value="DNA-DIRECTED DNA POLYMERASE"/>
    <property type="match status" value="1"/>
</dbReference>
<dbReference type="Gene3D" id="3.40.50.300">
    <property type="entry name" value="P-loop containing nucleotide triphosphate hydrolases"/>
    <property type="match status" value="2"/>
</dbReference>
<dbReference type="InterPro" id="IPR014001">
    <property type="entry name" value="Helicase_ATP-bd"/>
</dbReference>
<feature type="region of interest" description="Disordered" evidence="5">
    <location>
        <begin position="393"/>
        <end position="494"/>
    </location>
</feature>
<protein>
    <recommendedName>
        <fullName evidence="10">DNA polymerase theta</fullName>
    </recommendedName>
</protein>
<name>A0A8J4GCA6_9CHLO</name>
<accession>A0A8J4GCA6</accession>
<keyword evidence="1" id="KW-0547">Nucleotide-binding</keyword>
<evidence type="ECO:0000256" key="4">
    <source>
        <dbReference type="ARBA" id="ARBA00022840"/>
    </source>
</evidence>
<feature type="compositionally biased region" description="Low complexity" evidence="5">
    <location>
        <begin position="203"/>
        <end position="219"/>
    </location>
</feature>
<comment type="caution">
    <text evidence="8">The sequence shown here is derived from an EMBL/GenBank/DDBJ whole genome shotgun (WGS) entry which is preliminary data.</text>
</comment>
<dbReference type="Proteomes" id="UP000722791">
    <property type="component" value="Unassembled WGS sequence"/>
</dbReference>
<dbReference type="GO" id="GO:0004386">
    <property type="term" value="F:helicase activity"/>
    <property type="evidence" value="ECO:0007669"/>
    <property type="project" value="UniProtKB-KW"/>
</dbReference>
<feature type="region of interest" description="Disordered" evidence="5">
    <location>
        <begin position="551"/>
        <end position="577"/>
    </location>
</feature>
<dbReference type="GO" id="GO:0003676">
    <property type="term" value="F:nucleic acid binding"/>
    <property type="evidence" value="ECO:0007669"/>
    <property type="project" value="InterPro"/>
</dbReference>
<sequence length="1104" mass="117136">MKRSHSSFTERAANVGPQQRKHQVLGVDYPQTLPSCSGFSTCQEQQPLLHGQPGCLIVSTSRDTSTRWPQGNGGPTYSSVAARGAPIAPLAARTQNTSSGLAQQAGSERLHRTSQIPVLTTCSGLDQSRRKNAVELSMADPSVRSVLPSAQQQQNQQSEQCSAHMYPAAALQLAQRRSQPHLPQQASHVRPSSEGCISRSLEPPLQRQQAPPGLALAQQTDSTRPARASADSAAYVSFLAPGHMTSSLAPAPVASAADLRDQTTNRPAAGFELLPQASNTAADAPSVKPSIGTWAAHSSNSTLVDPIVHIMQNGTGENVHTDSRLDTYTVGSKSATFHSGTGSWPNGDLGQANARAGRQSLPACSGTAPVGPICSEPHDLSCKLTVIQDPPLHYQFHPPRAPQCPAKEHQRPQPQQDRHQVQPVQPRERPFPQQPPQPWQPPAPPPQHLQQQQSNVLSQEKPQQEGCNQRQQPQSNPQQQQQQHHAPPLTLAAQSQAASAITVAAESAPQLSFSSGAQRRLTALPEAAAANGEACNSQEAHAASSLLAFRSGSRDGQRGNGIVESAQPSPSNVMPPAEKLKRPLRMEPSEWIPHAGIVAAFASKGVTKLYPWQAAALECGEDGHNLVYCAPTSGGKSLVAEILMIRRLLAAARARQRQLFNAPQAAATSLFPRALLVLPYVSIVSEKAEHLKRVLAPLRGKVCGYSGMEHTGAPLSAPDEMVAVVTMEKANSTVNRMMAEGRLGELCCVVVDEAHMVGDPHRGICLELCLTKLRFAAAAAAAVHTAAPAPAHSVTAATAGPTRPNPPPLSCQLVCMSATMSGLDDMCGWLEARLFMTNFRPVPLTEYAVFKGKVFRKLTQRELEQKAASVAQQQQQQPVQQIELSEAAGDVPVGSNAAGSDLRSSVCFSAGMAATVPDGTKPNGGFTSAAAIAAVPGSLSSAVEPLVEERDLPESSPKDPDRVVVLVAEVAREGHSTLVFCATRNACQGCAGLLADLLPKQLPPVSPEMFQARRALLLELQDASGGYLSPELQKLIEAGVAYHHAGLTSQERSAVEKGFRGGLIHTLTATSTLAAGINLPARRVILRSLWQGIGRARAPSVRPS</sequence>
<dbReference type="PANTHER" id="PTHR47961">
    <property type="entry name" value="DNA POLYMERASE THETA, PUTATIVE (AFU_ORTHOLOGUE AFUA_1G05260)-RELATED"/>
    <property type="match status" value="1"/>
</dbReference>
<dbReference type="InterPro" id="IPR027417">
    <property type="entry name" value="P-loop_NTPase"/>
</dbReference>
<dbReference type="InterPro" id="IPR011545">
    <property type="entry name" value="DEAD/DEAH_box_helicase_dom"/>
</dbReference>
<dbReference type="InterPro" id="IPR001650">
    <property type="entry name" value="Helicase_C-like"/>
</dbReference>
<dbReference type="InterPro" id="IPR050474">
    <property type="entry name" value="Hel308_SKI2-like"/>
</dbReference>
<evidence type="ECO:0000259" key="7">
    <source>
        <dbReference type="PROSITE" id="PS51194"/>
    </source>
</evidence>
<dbReference type="PROSITE" id="PS51192">
    <property type="entry name" value="HELICASE_ATP_BIND_1"/>
    <property type="match status" value="1"/>
</dbReference>
<dbReference type="Pfam" id="PF00270">
    <property type="entry name" value="DEAD"/>
    <property type="match status" value="1"/>
</dbReference>
<evidence type="ECO:0008006" key="10">
    <source>
        <dbReference type="Google" id="ProtNLM"/>
    </source>
</evidence>
<evidence type="ECO:0000313" key="9">
    <source>
        <dbReference type="Proteomes" id="UP000722791"/>
    </source>
</evidence>
<dbReference type="PROSITE" id="PS51194">
    <property type="entry name" value="HELICASE_CTER"/>
    <property type="match status" value="1"/>
</dbReference>
<reference evidence="8" key="1">
    <citation type="journal article" date="2021" name="Proc. Natl. Acad. Sci. U.S.A.">
        <title>Three genomes in the algal genus Volvox reveal the fate of a haploid sex-determining region after a transition to homothallism.</title>
        <authorList>
            <person name="Yamamoto K."/>
            <person name="Hamaji T."/>
            <person name="Kawai-Toyooka H."/>
            <person name="Matsuzaki R."/>
            <person name="Takahashi F."/>
            <person name="Nishimura Y."/>
            <person name="Kawachi M."/>
            <person name="Noguchi H."/>
            <person name="Minakuchi Y."/>
            <person name="Umen J.G."/>
            <person name="Toyoda A."/>
            <person name="Nozaki H."/>
        </authorList>
    </citation>
    <scope>NUCLEOTIDE SEQUENCE</scope>
    <source>
        <strain evidence="8">NIES-3785</strain>
    </source>
</reference>
<dbReference type="SUPFAM" id="SSF52540">
    <property type="entry name" value="P-loop containing nucleoside triphosphate hydrolases"/>
    <property type="match status" value="1"/>
</dbReference>
<dbReference type="Pfam" id="PF00271">
    <property type="entry name" value="Helicase_C"/>
    <property type="match status" value="1"/>
</dbReference>
<dbReference type="EMBL" id="BNCQ01000015">
    <property type="protein sequence ID" value="GIM04243.1"/>
    <property type="molecule type" value="Genomic_DNA"/>
</dbReference>
<evidence type="ECO:0000313" key="8">
    <source>
        <dbReference type="EMBL" id="GIM04243.1"/>
    </source>
</evidence>
<dbReference type="GO" id="GO:0016787">
    <property type="term" value="F:hydrolase activity"/>
    <property type="evidence" value="ECO:0007669"/>
    <property type="project" value="UniProtKB-KW"/>
</dbReference>
<evidence type="ECO:0000259" key="6">
    <source>
        <dbReference type="PROSITE" id="PS51192"/>
    </source>
</evidence>
<keyword evidence="2" id="KW-0378">Hydrolase</keyword>
<feature type="compositionally biased region" description="Polar residues" evidence="5">
    <location>
        <begin position="454"/>
        <end position="467"/>
    </location>
</feature>
<feature type="compositionally biased region" description="Pro residues" evidence="5">
    <location>
        <begin position="432"/>
        <end position="447"/>
    </location>
</feature>
<keyword evidence="3" id="KW-0347">Helicase</keyword>